<dbReference type="eggNOG" id="COG3279">
    <property type="taxonomic scope" value="Bacteria"/>
</dbReference>
<feature type="domain" description="HTH LytTR-type" evidence="2">
    <location>
        <begin position="182"/>
        <end position="296"/>
    </location>
</feature>
<dbReference type="PANTHER" id="PTHR37299:SF1">
    <property type="entry name" value="STAGE 0 SPORULATION PROTEIN A HOMOLOG"/>
    <property type="match status" value="1"/>
</dbReference>
<dbReference type="InterPro" id="IPR046947">
    <property type="entry name" value="LytR-like"/>
</dbReference>
<dbReference type="EMBL" id="HE796683">
    <property type="protein sequence ID" value="CCH00206.1"/>
    <property type="molecule type" value="Genomic_DNA"/>
</dbReference>
<keyword evidence="1" id="KW-0812">Transmembrane</keyword>
<feature type="transmembrane region" description="Helical" evidence="1">
    <location>
        <begin position="21"/>
        <end position="42"/>
    </location>
</feature>
<dbReference type="PROSITE" id="PS50930">
    <property type="entry name" value="HTH_LYTTR"/>
    <property type="match status" value="1"/>
</dbReference>
<sequence>MNKLVTFLRQPYPGHESTGQMLGRSGLIGAFVGLFLLVFQPFGINDWQLPFKSLKILGFGLVTFGVLLLDSLVLPRLFPRPFSEANWTVGREIAYILTHILLITVANRLYLGWLTGHSLAGGWGWVLGMTFLIGVFPAVGVVLTNYIIQLRRYTREATTLSDELETQPAHTPPAIPAPLLTLLAENGKDALTLAPDDLLAIESSDNYCTVYYLKQAQAAKELMRSSLSRLETQLDEQLPADGRPFVRCHRSYVVNLDYVDRVSGNAQGYKLHLAHGSLVVPVARKYNDTLIRRLHAG</sequence>
<dbReference type="GO" id="GO:0003677">
    <property type="term" value="F:DNA binding"/>
    <property type="evidence" value="ECO:0007669"/>
    <property type="project" value="InterPro"/>
</dbReference>
<evidence type="ECO:0000313" key="3">
    <source>
        <dbReference type="EMBL" id="CCH00206.1"/>
    </source>
</evidence>
<organism evidence="3 4">
    <name type="scientific">Fibrella aestuarina BUZ 2</name>
    <dbReference type="NCBI Taxonomy" id="1166018"/>
    <lineage>
        <taxon>Bacteria</taxon>
        <taxon>Pseudomonadati</taxon>
        <taxon>Bacteroidota</taxon>
        <taxon>Cytophagia</taxon>
        <taxon>Cytophagales</taxon>
        <taxon>Spirosomataceae</taxon>
        <taxon>Fibrella</taxon>
    </lineage>
</organism>
<keyword evidence="1" id="KW-1133">Transmembrane helix</keyword>
<gene>
    <name evidence="3" type="ORF">FAES_2197</name>
</gene>
<evidence type="ECO:0000313" key="4">
    <source>
        <dbReference type="Proteomes" id="UP000011058"/>
    </source>
</evidence>
<dbReference type="Gene3D" id="2.40.50.1020">
    <property type="entry name" value="LytTr DNA-binding domain"/>
    <property type="match status" value="1"/>
</dbReference>
<keyword evidence="4" id="KW-1185">Reference proteome</keyword>
<dbReference type="Pfam" id="PF04397">
    <property type="entry name" value="LytTR"/>
    <property type="match status" value="1"/>
</dbReference>
<evidence type="ECO:0000259" key="2">
    <source>
        <dbReference type="PROSITE" id="PS50930"/>
    </source>
</evidence>
<dbReference type="PANTHER" id="PTHR37299">
    <property type="entry name" value="TRANSCRIPTIONAL REGULATOR-RELATED"/>
    <property type="match status" value="1"/>
</dbReference>
<feature type="transmembrane region" description="Helical" evidence="1">
    <location>
        <begin position="93"/>
        <end position="111"/>
    </location>
</feature>
<feature type="transmembrane region" description="Helical" evidence="1">
    <location>
        <begin position="54"/>
        <end position="73"/>
    </location>
</feature>
<dbReference type="HOGENOM" id="CLU_076348_1_0_10"/>
<protein>
    <submittedName>
        <fullName evidence="3">Response regulator receiver protein</fullName>
    </submittedName>
</protein>
<name>I0K7V3_9BACT</name>
<reference evidence="3 4" key="1">
    <citation type="journal article" date="2012" name="J. Bacteriol.">
        <title>Genome Sequence of Fibrella aestuarina BUZ 2T, a Filamentous Marine Bacterium.</title>
        <authorList>
            <person name="Filippini M."/>
            <person name="Qi W."/>
            <person name="Blom J."/>
            <person name="Goesmann A."/>
            <person name="Smits T.H."/>
            <person name="Bagheri H.C."/>
        </authorList>
    </citation>
    <scope>NUCLEOTIDE SEQUENCE [LARGE SCALE GENOMIC DNA]</scope>
    <source>
        <strain evidence="4">BUZ 2T</strain>
    </source>
</reference>
<dbReference type="InterPro" id="IPR007492">
    <property type="entry name" value="LytTR_DNA-bd_dom"/>
</dbReference>
<dbReference type="AlphaFoldDB" id="I0K7V3"/>
<proteinExistence type="predicted"/>
<feature type="transmembrane region" description="Helical" evidence="1">
    <location>
        <begin position="123"/>
        <end position="148"/>
    </location>
</feature>
<dbReference type="GO" id="GO:0000156">
    <property type="term" value="F:phosphorelay response regulator activity"/>
    <property type="evidence" value="ECO:0007669"/>
    <property type="project" value="InterPro"/>
</dbReference>
<dbReference type="RefSeq" id="WP_015331305.1">
    <property type="nucleotide sequence ID" value="NC_020054.1"/>
</dbReference>
<dbReference type="STRING" id="1166018.FAES_2197"/>
<accession>I0K7V3</accession>
<keyword evidence="1" id="KW-0472">Membrane</keyword>
<dbReference type="KEGG" id="fae:FAES_2197"/>
<dbReference type="Proteomes" id="UP000011058">
    <property type="component" value="Chromosome"/>
</dbReference>
<evidence type="ECO:0000256" key="1">
    <source>
        <dbReference type="SAM" id="Phobius"/>
    </source>
</evidence>
<dbReference type="PATRIC" id="fig|1166018.3.peg.3951"/>
<dbReference type="SMART" id="SM00850">
    <property type="entry name" value="LytTR"/>
    <property type="match status" value="1"/>
</dbReference>